<protein>
    <recommendedName>
        <fullName evidence="4">ABC transporter permease</fullName>
    </recommendedName>
</protein>
<sequence>MQRRHRRAHAVIWTGIAVVLPIMLVVIFASVPKLPVDAPAVRLEAIAAQGDGNP</sequence>
<reference evidence="2 3" key="1">
    <citation type="submission" date="2020-08" db="EMBL/GenBank/DDBJ databases">
        <title>Genomic Encyclopedia of Type Strains, Phase III (KMG-III): the genomes of soil and plant-associated and newly described type strains.</title>
        <authorList>
            <person name="Whitman W."/>
        </authorList>
    </citation>
    <scope>NUCLEOTIDE SEQUENCE [LARGE SCALE GENOMIC DNA]</scope>
    <source>
        <strain evidence="2 3">CECT 8280</strain>
    </source>
</reference>
<keyword evidence="1" id="KW-1133">Transmembrane helix</keyword>
<comment type="caution">
    <text evidence="2">The sequence shown here is derived from an EMBL/GenBank/DDBJ whole genome shotgun (WGS) entry which is preliminary data.</text>
</comment>
<dbReference type="RefSeq" id="WP_221988298.1">
    <property type="nucleotide sequence ID" value="NZ_JAAXQT010000006.1"/>
</dbReference>
<proteinExistence type="predicted"/>
<evidence type="ECO:0000313" key="2">
    <source>
        <dbReference type="EMBL" id="MBB3162563.1"/>
    </source>
</evidence>
<evidence type="ECO:0000256" key="1">
    <source>
        <dbReference type="SAM" id="Phobius"/>
    </source>
</evidence>
<keyword evidence="1" id="KW-0472">Membrane</keyword>
<dbReference type="GeneID" id="67486083"/>
<name>A0ABR6G8G3_9HYPH</name>
<dbReference type="Proteomes" id="UP000542811">
    <property type="component" value="Unassembled WGS sequence"/>
</dbReference>
<keyword evidence="1" id="KW-0812">Transmembrane</keyword>
<keyword evidence="3" id="KW-1185">Reference proteome</keyword>
<evidence type="ECO:0008006" key="4">
    <source>
        <dbReference type="Google" id="ProtNLM"/>
    </source>
</evidence>
<evidence type="ECO:0000313" key="3">
    <source>
        <dbReference type="Proteomes" id="UP000542811"/>
    </source>
</evidence>
<gene>
    <name evidence="2" type="ORF">FHS25_003026</name>
</gene>
<dbReference type="EMBL" id="JACHXX010000003">
    <property type="protein sequence ID" value="MBB3162563.1"/>
    <property type="molecule type" value="Genomic_DNA"/>
</dbReference>
<organism evidence="2 3">
    <name type="scientific">Rhizobium laguerreae</name>
    <dbReference type="NCBI Taxonomy" id="1076926"/>
    <lineage>
        <taxon>Bacteria</taxon>
        <taxon>Pseudomonadati</taxon>
        <taxon>Pseudomonadota</taxon>
        <taxon>Alphaproteobacteria</taxon>
        <taxon>Hyphomicrobiales</taxon>
        <taxon>Rhizobiaceae</taxon>
        <taxon>Rhizobium/Agrobacterium group</taxon>
        <taxon>Rhizobium</taxon>
    </lineage>
</organism>
<feature type="transmembrane region" description="Helical" evidence="1">
    <location>
        <begin position="12"/>
        <end position="31"/>
    </location>
</feature>
<accession>A0ABR6G8G3</accession>